<proteinExistence type="predicted"/>
<feature type="transmembrane region" description="Helical" evidence="1">
    <location>
        <begin position="12"/>
        <end position="31"/>
    </location>
</feature>
<accession>A0A9D2D262</accession>
<sequence length="78" mass="8761">MIFWNRKSRGVFTVEAAVIFPIILFVTALVIETAVSQYDAVKTAIEDVSEITEFDPIEVLEIREWAEQITETVKGGEG</sequence>
<protein>
    <recommendedName>
        <fullName evidence="4">Pilus assembly protein</fullName>
    </recommendedName>
</protein>
<keyword evidence="1" id="KW-1133">Transmembrane helix</keyword>
<keyword evidence="1" id="KW-0472">Membrane</keyword>
<dbReference type="Proteomes" id="UP000824024">
    <property type="component" value="Unassembled WGS sequence"/>
</dbReference>
<evidence type="ECO:0000256" key="1">
    <source>
        <dbReference type="SAM" id="Phobius"/>
    </source>
</evidence>
<dbReference type="EMBL" id="DXCH01000135">
    <property type="protein sequence ID" value="HIZ07237.1"/>
    <property type="molecule type" value="Genomic_DNA"/>
</dbReference>
<evidence type="ECO:0000313" key="3">
    <source>
        <dbReference type="Proteomes" id="UP000824024"/>
    </source>
</evidence>
<evidence type="ECO:0000313" key="2">
    <source>
        <dbReference type="EMBL" id="HIZ07237.1"/>
    </source>
</evidence>
<dbReference type="AlphaFoldDB" id="A0A9D2D262"/>
<evidence type="ECO:0008006" key="4">
    <source>
        <dbReference type="Google" id="ProtNLM"/>
    </source>
</evidence>
<gene>
    <name evidence="2" type="ORF">IAA08_04795</name>
</gene>
<reference evidence="2" key="1">
    <citation type="journal article" date="2021" name="PeerJ">
        <title>Extensive microbial diversity within the chicken gut microbiome revealed by metagenomics and culture.</title>
        <authorList>
            <person name="Gilroy R."/>
            <person name="Ravi A."/>
            <person name="Getino M."/>
            <person name="Pursley I."/>
            <person name="Horton D.L."/>
            <person name="Alikhan N.F."/>
            <person name="Baker D."/>
            <person name="Gharbi K."/>
            <person name="Hall N."/>
            <person name="Watson M."/>
            <person name="Adriaenssens E.M."/>
            <person name="Foster-Nyarko E."/>
            <person name="Jarju S."/>
            <person name="Secka A."/>
            <person name="Antonio M."/>
            <person name="Oren A."/>
            <person name="Chaudhuri R.R."/>
            <person name="La Ragione R."/>
            <person name="Hildebrand F."/>
            <person name="Pallen M.J."/>
        </authorList>
    </citation>
    <scope>NUCLEOTIDE SEQUENCE</scope>
    <source>
        <strain evidence="2">CHK192-9172</strain>
    </source>
</reference>
<keyword evidence="1" id="KW-0812">Transmembrane</keyword>
<name>A0A9D2D262_9FIRM</name>
<comment type="caution">
    <text evidence="2">The sequence shown here is derived from an EMBL/GenBank/DDBJ whole genome shotgun (WGS) entry which is preliminary data.</text>
</comment>
<organism evidence="2 3">
    <name type="scientific">Candidatus Eubacterium avistercoris</name>
    <dbReference type="NCBI Taxonomy" id="2838567"/>
    <lineage>
        <taxon>Bacteria</taxon>
        <taxon>Bacillati</taxon>
        <taxon>Bacillota</taxon>
        <taxon>Clostridia</taxon>
        <taxon>Eubacteriales</taxon>
        <taxon>Eubacteriaceae</taxon>
        <taxon>Eubacterium</taxon>
    </lineage>
</organism>
<reference evidence="2" key="2">
    <citation type="submission" date="2021-04" db="EMBL/GenBank/DDBJ databases">
        <authorList>
            <person name="Gilroy R."/>
        </authorList>
    </citation>
    <scope>NUCLEOTIDE SEQUENCE</scope>
    <source>
        <strain evidence="2">CHK192-9172</strain>
    </source>
</reference>